<dbReference type="InterPro" id="IPR011856">
    <property type="entry name" value="tRNA_endonuc-like_dom_sf"/>
</dbReference>
<dbReference type="Gene3D" id="3.40.1350.10">
    <property type="match status" value="1"/>
</dbReference>
<dbReference type="Pfam" id="PF13020">
    <property type="entry name" value="NOV_C"/>
    <property type="match status" value="1"/>
</dbReference>
<dbReference type="EMBL" id="AP012320">
    <property type="protein sequence ID" value="BAL94973.1"/>
    <property type="molecule type" value="Genomic_DNA"/>
</dbReference>
<gene>
    <name evidence="3" type="ordered locus">RGE_16320</name>
</gene>
<dbReference type="Proteomes" id="UP000007883">
    <property type="component" value="Chromosome"/>
</dbReference>
<keyword evidence="4" id="KW-1185">Reference proteome</keyword>
<reference evidence="3 4" key="1">
    <citation type="journal article" date="2012" name="J. Bacteriol.">
        <title>Complete genome sequence of phototrophic betaproteobacterium Rubrivivax gelatinosus IL144.</title>
        <authorList>
            <person name="Nagashima S."/>
            <person name="Kamimura A."/>
            <person name="Shimizu T."/>
            <person name="Nakamura-isaki S."/>
            <person name="Aono E."/>
            <person name="Sakamoto K."/>
            <person name="Ichikawa N."/>
            <person name="Nakazawa H."/>
            <person name="Sekine M."/>
            <person name="Yamazaki S."/>
            <person name="Fujita N."/>
            <person name="Shimada K."/>
            <person name="Hanada S."/>
            <person name="Nagashima K.V.P."/>
        </authorList>
    </citation>
    <scope>NUCLEOTIDE SEQUENCE [LARGE SCALE GENOMIC DNA]</scope>
    <source>
        <strain evidence="4">NBRC 100245 / IL144</strain>
    </source>
</reference>
<dbReference type="GO" id="GO:0003676">
    <property type="term" value="F:nucleic acid binding"/>
    <property type="evidence" value="ECO:0007669"/>
    <property type="project" value="InterPro"/>
</dbReference>
<dbReference type="eggNOG" id="COG3183">
    <property type="taxonomic scope" value="Bacteria"/>
</dbReference>
<name>I0HPN6_RUBGI</name>
<dbReference type="HOGENOM" id="CLU_828011_0_0_4"/>
<accession>I0HPN6</accession>
<evidence type="ECO:0000313" key="4">
    <source>
        <dbReference type="Proteomes" id="UP000007883"/>
    </source>
</evidence>
<evidence type="ECO:0000256" key="1">
    <source>
        <dbReference type="SAM" id="MobiDB-lite"/>
    </source>
</evidence>
<evidence type="ECO:0000313" key="3">
    <source>
        <dbReference type="EMBL" id="BAL94973.1"/>
    </source>
</evidence>
<feature type="domain" description="Protein NO VEIN C-terminal" evidence="2">
    <location>
        <begin position="232"/>
        <end position="318"/>
    </location>
</feature>
<dbReference type="STRING" id="983917.RGE_16320"/>
<organism evidence="3 4">
    <name type="scientific">Rubrivivax gelatinosus (strain NBRC 100245 / IL144)</name>
    <dbReference type="NCBI Taxonomy" id="983917"/>
    <lineage>
        <taxon>Bacteria</taxon>
        <taxon>Pseudomonadati</taxon>
        <taxon>Pseudomonadota</taxon>
        <taxon>Betaproteobacteria</taxon>
        <taxon>Burkholderiales</taxon>
        <taxon>Sphaerotilaceae</taxon>
        <taxon>Rubrivivax</taxon>
    </lineage>
</organism>
<protein>
    <recommendedName>
        <fullName evidence="2">Protein NO VEIN C-terminal domain-containing protein</fullName>
    </recommendedName>
</protein>
<dbReference type="InterPro" id="IPR024975">
    <property type="entry name" value="NOV_C"/>
</dbReference>
<dbReference type="InterPro" id="IPR011335">
    <property type="entry name" value="Restrct_endonuc-II-like"/>
</dbReference>
<feature type="region of interest" description="Disordered" evidence="1">
    <location>
        <begin position="199"/>
        <end position="226"/>
    </location>
</feature>
<sequence>MTAPLLVLRVGYMARYDGPDTITGGGAYITANGVGGEVFNFKPSRGKCYGYAMSLHFAGVNLRRLDDSRTWSRGDELAGVDVVFIAKRPGVGQVVVGWYRNATVFHQQYRVRRGSIPGMAPMAGMSAEGADTRRQFLCVTSAENAFLLPEDERTFEVPAAQAGHKGFPGQSNVWYPGHHGDQPGVKAFAKKLQRYIDTAAAQTPDDDEEPSNGSGKGGRRNGRPDTAHNAAVEQAAVDAVTARLEGQGYLVASVEAENKGWDLEATKGKKTLYVEVKGTAGAAIYFELTPNEYRRLREHAERYRVCVVCDALGAPRVFDLLPSEGADGWELRSEDGEVYVPLMERIAAIGAEVRQDEEAAA</sequence>
<dbReference type="PATRIC" id="fig|983917.3.peg.1599"/>
<evidence type="ECO:0000259" key="2">
    <source>
        <dbReference type="Pfam" id="PF13020"/>
    </source>
</evidence>
<dbReference type="KEGG" id="rge:RGE_16320"/>
<dbReference type="SUPFAM" id="SSF52980">
    <property type="entry name" value="Restriction endonuclease-like"/>
    <property type="match status" value="1"/>
</dbReference>
<dbReference type="AlphaFoldDB" id="I0HPN6"/>
<proteinExistence type="predicted"/>
<dbReference type="RefSeq" id="WP_014427837.1">
    <property type="nucleotide sequence ID" value="NC_017075.1"/>
</dbReference>